<reference evidence="2" key="1">
    <citation type="journal article" date="2019" name="Int. J. Syst. Evol. Microbiol.">
        <title>The Global Catalogue of Microorganisms (GCM) 10K type strain sequencing project: providing services to taxonomists for standard genome sequencing and annotation.</title>
        <authorList>
            <consortium name="The Broad Institute Genomics Platform"/>
            <consortium name="The Broad Institute Genome Sequencing Center for Infectious Disease"/>
            <person name="Wu L."/>
            <person name="Ma J."/>
        </authorList>
    </citation>
    <scope>NUCLEOTIDE SEQUENCE [LARGE SCALE GENOMIC DNA]</scope>
    <source>
        <strain evidence="2">KCTC 52274</strain>
    </source>
</reference>
<name>A0ABW5LAG3_9FLAO</name>
<dbReference type="RefSeq" id="WP_378289993.1">
    <property type="nucleotide sequence ID" value="NZ_JBHULE010000008.1"/>
</dbReference>
<dbReference type="Proteomes" id="UP001597319">
    <property type="component" value="Unassembled WGS sequence"/>
</dbReference>
<comment type="caution">
    <text evidence="1">The sequence shown here is derived from an EMBL/GenBank/DDBJ whole genome shotgun (WGS) entry which is preliminary data.</text>
</comment>
<accession>A0ABW5LAG3</accession>
<sequence length="175" mass="20610">MFENLSYKKKFFALLALMVVLGITAYKRSFSMTLDAAQLLEESKMKLEKVSNSQQRITNLIAEVSYLDKLIGKEVANPDIVQQEILNTFNGINRDTQLVKLEAIHKASDEYFNIYTNRLILTGSYGELLNTTYDYEKMFDFSRVVSLKFYIEKEPRTRRKKLFEQIIFQNYEKIR</sequence>
<keyword evidence="2" id="KW-1185">Reference proteome</keyword>
<evidence type="ECO:0000313" key="1">
    <source>
        <dbReference type="EMBL" id="MFD2561882.1"/>
    </source>
</evidence>
<proteinExistence type="predicted"/>
<organism evidence="1 2">
    <name type="scientific">Aquimarina rubra</name>
    <dbReference type="NCBI Taxonomy" id="1920033"/>
    <lineage>
        <taxon>Bacteria</taxon>
        <taxon>Pseudomonadati</taxon>
        <taxon>Bacteroidota</taxon>
        <taxon>Flavobacteriia</taxon>
        <taxon>Flavobacteriales</taxon>
        <taxon>Flavobacteriaceae</taxon>
        <taxon>Aquimarina</taxon>
    </lineage>
</organism>
<evidence type="ECO:0000313" key="2">
    <source>
        <dbReference type="Proteomes" id="UP001597319"/>
    </source>
</evidence>
<dbReference type="EMBL" id="JBHULE010000008">
    <property type="protein sequence ID" value="MFD2561882.1"/>
    <property type="molecule type" value="Genomic_DNA"/>
</dbReference>
<gene>
    <name evidence="1" type="ORF">ACFSR1_04310</name>
</gene>
<protein>
    <submittedName>
        <fullName evidence="1">Uncharacterized protein</fullName>
    </submittedName>
</protein>